<dbReference type="RefSeq" id="WP_201662661.1">
    <property type="nucleotide sequence ID" value="NZ_JAEQNC010000013.1"/>
</dbReference>
<name>A0A937CP10_9HYPH</name>
<keyword evidence="1" id="KW-0732">Signal</keyword>
<dbReference type="EMBL" id="JAEQNC010000013">
    <property type="protein sequence ID" value="MBL0374376.1"/>
    <property type="molecule type" value="Genomic_DNA"/>
</dbReference>
<protein>
    <recommendedName>
        <fullName evidence="4">DUF4431 domain-containing protein</fullName>
    </recommendedName>
</protein>
<sequence length="249" mass="26892">MYMHTGKLVFLLALFAASSTAQAGCYDLSKAEPRQLAGLLSYRIFAGPPNFEDVQKGDTPEPGFILKLATPICLQGDEFADPAASFDEVQLVETEQTAGTLAKYKQQNIAVTLERAMAAHTGHHHRPLVAWVTSISAPGDSAEEYGTAASTIRAFYLALAAVDGDTASNFVVAEKRISGPFSAHALTRFYRNLTEPLQLINIQPSGKDQFKVRYTFKNGNARCDGEAAVTTTKRKGVDFINGIKALNGC</sequence>
<dbReference type="Proteomes" id="UP000633219">
    <property type="component" value="Unassembled WGS sequence"/>
</dbReference>
<keyword evidence="3" id="KW-1185">Reference proteome</keyword>
<gene>
    <name evidence="2" type="ORF">JJB09_20390</name>
</gene>
<evidence type="ECO:0008006" key="4">
    <source>
        <dbReference type="Google" id="ProtNLM"/>
    </source>
</evidence>
<accession>A0A937CP10</accession>
<evidence type="ECO:0000256" key="1">
    <source>
        <dbReference type="SAM" id="SignalP"/>
    </source>
</evidence>
<reference evidence="2" key="1">
    <citation type="submission" date="2021-01" db="EMBL/GenBank/DDBJ databases">
        <title>Rhizobium sp. strain KVB221 16S ribosomal RNA gene Genome sequencing and assembly.</title>
        <authorList>
            <person name="Kang M."/>
        </authorList>
    </citation>
    <scope>NUCLEOTIDE SEQUENCE</scope>
    <source>
        <strain evidence="2">KVB221</strain>
    </source>
</reference>
<evidence type="ECO:0000313" key="2">
    <source>
        <dbReference type="EMBL" id="MBL0374376.1"/>
    </source>
</evidence>
<proteinExistence type="predicted"/>
<dbReference type="AlphaFoldDB" id="A0A937CP10"/>
<feature type="signal peptide" evidence="1">
    <location>
        <begin position="1"/>
        <end position="23"/>
    </location>
</feature>
<comment type="caution">
    <text evidence="2">The sequence shown here is derived from an EMBL/GenBank/DDBJ whole genome shotgun (WGS) entry which is preliminary data.</text>
</comment>
<feature type="chain" id="PRO_5036839078" description="DUF4431 domain-containing protein" evidence="1">
    <location>
        <begin position="24"/>
        <end position="249"/>
    </location>
</feature>
<evidence type="ECO:0000313" key="3">
    <source>
        <dbReference type="Proteomes" id="UP000633219"/>
    </source>
</evidence>
<organism evidence="2 3">
    <name type="scientific">Rhizobium setariae</name>
    <dbReference type="NCBI Taxonomy" id="2801340"/>
    <lineage>
        <taxon>Bacteria</taxon>
        <taxon>Pseudomonadati</taxon>
        <taxon>Pseudomonadota</taxon>
        <taxon>Alphaproteobacteria</taxon>
        <taxon>Hyphomicrobiales</taxon>
        <taxon>Rhizobiaceae</taxon>
        <taxon>Rhizobium/Agrobacterium group</taxon>
        <taxon>Rhizobium</taxon>
    </lineage>
</organism>